<dbReference type="InterPro" id="IPR051122">
    <property type="entry name" value="SDR_DHRS6-like"/>
</dbReference>
<dbReference type="SMART" id="SM00822">
    <property type="entry name" value="PKS_KR"/>
    <property type="match status" value="1"/>
</dbReference>
<dbReference type="SUPFAM" id="SSF51735">
    <property type="entry name" value="NAD(P)-binding Rossmann-fold domains"/>
    <property type="match status" value="1"/>
</dbReference>
<evidence type="ECO:0000313" key="4">
    <source>
        <dbReference type="EMBL" id="GAA0255782.1"/>
    </source>
</evidence>
<dbReference type="Gene3D" id="3.40.50.720">
    <property type="entry name" value="NAD(P)-binding Rossmann-like Domain"/>
    <property type="match status" value="1"/>
</dbReference>
<dbReference type="Pfam" id="PF13561">
    <property type="entry name" value="adh_short_C2"/>
    <property type="match status" value="1"/>
</dbReference>
<evidence type="ECO:0000256" key="1">
    <source>
        <dbReference type="ARBA" id="ARBA00006484"/>
    </source>
</evidence>
<organism evidence="4 5">
    <name type="scientific">Saccharothrix mutabilis subsp. mutabilis</name>
    <dbReference type="NCBI Taxonomy" id="66855"/>
    <lineage>
        <taxon>Bacteria</taxon>
        <taxon>Bacillati</taxon>
        <taxon>Actinomycetota</taxon>
        <taxon>Actinomycetes</taxon>
        <taxon>Pseudonocardiales</taxon>
        <taxon>Pseudonocardiaceae</taxon>
        <taxon>Saccharothrix</taxon>
    </lineage>
</organism>
<evidence type="ECO:0000259" key="3">
    <source>
        <dbReference type="SMART" id="SM00822"/>
    </source>
</evidence>
<reference evidence="4 5" key="1">
    <citation type="journal article" date="2019" name="Int. J. Syst. Evol. Microbiol.">
        <title>The Global Catalogue of Microorganisms (GCM) 10K type strain sequencing project: providing services to taxonomists for standard genome sequencing and annotation.</title>
        <authorList>
            <consortium name="The Broad Institute Genomics Platform"/>
            <consortium name="The Broad Institute Genome Sequencing Center for Infectious Disease"/>
            <person name="Wu L."/>
            <person name="Ma J."/>
        </authorList>
    </citation>
    <scope>NUCLEOTIDE SEQUENCE [LARGE SCALE GENOMIC DNA]</scope>
    <source>
        <strain evidence="4 5">JCM 3380</strain>
    </source>
</reference>
<comment type="caution">
    <text evidence="4">The sequence shown here is derived from an EMBL/GenBank/DDBJ whole genome shotgun (WGS) entry which is preliminary data.</text>
</comment>
<dbReference type="PANTHER" id="PTHR43477:SF1">
    <property type="entry name" value="DIHYDROANTICAPSIN 7-DEHYDROGENASE"/>
    <property type="match status" value="1"/>
</dbReference>
<gene>
    <name evidence="4" type="ORF">GCM10010492_65770</name>
</gene>
<dbReference type="Proteomes" id="UP001500416">
    <property type="component" value="Unassembled WGS sequence"/>
</dbReference>
<comment type="similarity">
    <text evidence="1">Belongs to the short-chain dehydrogenases/reductases (SDR) family.</text>
</comment>
<proteinExistence type="inferred from homology"/>
<sequence length="255" mass="26642">MSEYTGKKAVVTGGTHGMGRAVVELLLRGGAEVLLTGNNEDNLAKAREELPATAHVLRSDTTDVAQIDALAEEVESRLGTIDLLHVNAGYAVLEPFHLVTPESYDRTFDVNAKGAFFTIQRLAPLVNDGGAIVCTTSIANDTGNVGMTHYAGAKAALRAFVKGFATELLPRGIRVNAVKPGFIDTPSMGISGLADADRAALTQVGDAITPMHRHGTPEEVARAVLFLGFDATFTTGAEFTVDGGLGHGLSATPAQ</sequence>
<feature type="domain" description="Ketoreductase" evidence="3">
    <location>
        <begin position="7"/>
        <end position="185"/>
    </location>
</feature>
<dbReference type="PRINTS" id="PR00081">
    <property type="entry name" value="GDHRDH"/>
</dbReference>
<dbReference type="EMBL" id="BAAABU010000024">
    <property type="protein sequence ID" value="GAA0255782.1"/>
    <property type="molecule type" value="Genomic_DNA"/>
</dbReference>
<dbReference type="PANTHER" id="PTHR43477">
    <property type="entry name" value="DIHYDROANTICAPSIN 7-DEHYDROGENASE"/>
    <property type="match status" value="1"/>
</dbReference>
<protein>
    <submittedName>
        <fullName evidence="4">SDR family oxidoreductase</fullName>
    </submittedName>
</protein>
<dbReference type="InterPro" id="IPR020904">
    <property type="entry name" value="Sc_DH/Rdtase_CS"/>
</dbReference>
<dbReference type="CDD" id="cd05233">
    <property type="entry name" value="SDR_c"/>
    <property type="match status" value="1"/>
</dbReference>
<keyword evidence="2" id="KW-0560">Oxidoreductase</keyword>
<evidence type="ECO:0000256" key="2">
    <source>
        <dbReference type="ARBA" id="ARBA00023002"/>
    </source>
</evidence>
<dbReference type="InterPro" id="IPR002347">
    <property type="entry name" value="SDR_fam"/>
</dbReference>
<dbReference type="InterPro" id="IPR057326">
    <property type="entry name" value="KR_dom"/>
</dbReference>
<accession>A0ABN0UN11</accession>
<dbReference type="PROSITE" id="PS00061">
    <property type="entry name" value="ADH_SHORT"/>
    <property type="match status" value="1"/>
</dbReference>
<dbReference type="RefSeq" id="WP_343938314.1">
    <property type="nucleotide sequence ID" value="NZ_BAAABU010000024.1"/>
</dbReference>
<name>A0ABN0UN11_9PSEU</name>
<dbReference type="InterPro" id="IPR036291">
    <property type="entry name" value="NAD(P)-bd_dom_sf"/>
</dbReference>
<evidence type="ECO:0000313" key="5">
    <source>
        <dbReference type="Proteomes" id="UP001500416"/>
    </source>
</evidence>
<keyword evidence="5" id="KW-1185">Reference proteome</keyword>
<dbReference type="PRINTS" id="PR00080">
    <property type="entry name" value="SDRFAMILY"/>
</dbReference>